<dbReference type="HOGENOM" id="CLU_444156_0_0_1"/>
<feature type="compositionally biased region" description="Polar residues" evidence="2">
    <location>
        <begin position="530"/>
        <end position="547"/>
    </location>
</feature>
<dbReference type="Pfam" id="PF04082">
    <property type="entry name" value="Fungal_trans"/>
    <property type="match status" value="1"/>
</dbReference>
<evidence type="ECO:0000313" key="5">
    <source>
        <dbReference type="Proteomes" id="UP000009131"/>
    </source>
</evidence>
<dbReference type="PANTHER" id="PTHR46910">
    <property type="entry name" value="TRANSCRIPTION FACTOR PDR1"/>
    <property type="match status" value="1"/>
</dbReference>
<feature type="compositionally biased region" description="Polar residues" evidence="2">
    <location>
        <begin position="152"/>
        <end position="166"/>
    </location>
</feature>
<dbReference type="GO" id="GO:0003677">
    <property type="term" value="F:DNA binding"/>
    <property type="evidence" value="ECO:0007669"/>
    <property type="project" value="InterPro"/>
</dbReference>
<accession>G7E5R2</accession>
<proteinExistence type="predicted"/>
<evidence type="ECO:0000259" key="3">
    <source>
        <dbReference type="Pfam" id="PF04082"/>
    </source>
</evidence>
<dbReference type="STRING" id="764103.G7E5R2"/>
<dbReference type="GO" id="GO:0008270">
    <property type="term" value="F:zinc ion binding"/>
    <property type="evidence" value="ECO:0007669"/>
    <property type="project" value="InterPro"/>
</dbReference>
<gene>
    <name evidence="4" type="primary">Mo04855</name>
    <name evidence="4" type="ORF">E5Q_04855</name>
</gene>
<feature type="compositionally biased region" description="Low complexity" evidence="2">
    <location>
        <begin position="109"/>
        <end position="119"/>
    </location>
</feature>
<feature type="region of interest" description="Disordered" evidence="2">
    <location>
        <begin position="109"/>
        <end position="190"/>
    </location>
</feature>
<reference evidence="4 5" key="2">
    <citation type="journal article" date="2012" name="Open Biol.">
        <title>Characteristics of nucleosomes and linker DNA regions on the genome of the basidiomycete Mixia osmundae revealed by mono- and dinucleosome mapping.</title>
        <authorList>
            <person name="Nishida H."/>
            <person name="Kondo S."/>
            <person name="Matsumoto T."/>
            <person name="Suzuki Y."/>
            <person name="Yoshikawa H."/>
            <person name="Taylor T.D."/>
            <person name="Sugiyama J."/>
        </authorList>
    </citation>
    <scope>NUCLEOTIDE SEQUENCE [LARGE SCALE GENOMIC DNA]</scope>
    <source>
        <strain evidence="5">CBS 9802 / IAM 14324 / JCM 22182 / KY 12970</strain>
    </source>
</reference>
<name>G7E5R2_MIXOS</name>
<evidence type="ECO:0000256" key="2">
    <source>
        <dbReference type="SAM" id="MobiDB-lite"/>
    </source>
</evidence>
<dbReference type="PANTHER" id="PTHR46910:SF1">
    <property type="entry name" value="MISCELLANEOUS ZN(II)2CYS6 TRANSCRIPTION FACTOR (EUROFUNG)-RELATED"/>
    <property type="match status" value="1"/>
</dbReference>
<keyword evidence="1" id="KW-0539">Nucleus</keyword>
<organism evidence="4 5">
    <name type="scientific">Mixia osmundae (strain CBS 9802 / IAM 14324 / JCM 22182 / KY 12970)</name>
    <dbReference type="NCBI Taxonomy" id="764103"/>
    <lineage>
        <taxon>Eukaryota</taxon>
        <taxon>Fungi</taxon>
        <taxon>Dikarya</taxon>
        <taxon>Basidiomycota</taxon>
        <taxon>Pucciniomycotina</taxon>
        <taxon>Mixiomycetes</taxon>
        <taxon>Mixiales</taxon>
        <taxon>Mixiaceae</taxon>
        <taxon>Mixia</taxon>
    </lineage>
</organism>
<dbReference type="GO" id="GO:0006351">
    <property type="term" value="P:DNA-templated transcription"/>
    <property type="evidence" value="ECO:0007669"/>
    <property type="project" value="InterPro"/>
</dbReference>
<dbReference type="GO" id="GO:0003700">
    <property type="term" value="F:DNA-binding transcription factor activity"/>
    <property type="evidence" value="ECO:0007669"/>
    <property type="project" value="InterPro"/>
</dbReference>
<reference evidence="4 5" key="1">
    <citation type="journal article" date="2011" name="J. Gen. Appl. Microbiol.">
        <title>Draft genome sequencing of the enigmatic basidiomycete Mixia osmundae.</title>
        <authorList>
            <person name="Nishida H."/>
            <person name="Nagatsuka Y."/>
            <person name="Sugiyama J."/>
        </authorList>
    </citation>
    <scope>NUCLEOTIDE SEQUENCE [LARGE SCALE GENOMIC DNA]</scope>
    <source>
        <strain evidence="5">CBS 9802 / IAM 14324 / JCM 22182 / KY 12970</strain>
    </source>
</reference>
<dbReference type="AlphaFoldDB" id="G7E5R2"/>
<feature type="region of interest" description="Disordered" evidence="2">
    <location>
        <begin position="529"/>
        <end position="615"/>
    </location>
</feature>
<dbReference type="Proteomes" id="UP000009131">
    <property type="component" value="Unassembled WGS sequence"/>
</dbReference>
<keyword evidence="5" id="KW-1185">Reference proteome</keyword>
<feature type="compositionally biased region" description="Polar residues" evidence="2">
    <location>
        <begin position="120"/>
        <end position="131"/>
    </location>
</feature>
<feature type="domain" description="Xylanolytic transcriptional activator regulatory" evidence="3">
    <location>
        <begin position="198"/>
        <end position="371"/>
    </location>
</feature>
<evidence type="ECO:0000313" key="4">
    <source>
        <dbReference type="EMBL" id="GAA98172.1"/>
    </source>
</evidence>
<dbReference type="CDD" id="cd12148">
    <property type="entry name" value="fungal_TF_MHR"/>
    <property type="match status" value="1"/>
</dbReference>
<comment type="caution">
    <text evidence="4">The sequence shown here is derived from an EMBL/GenBank/DDBJ whole genome shotgun (WGS) entry which is preliminary data.</text>
</comment>
<sequence>MLEWHKSAQACSATRAQVRHAIKSLQVDAIEQDGFAFTLHKVDHQRQAKLSDPTRCKHPAHVIKCRPSMSQQSHRREGNAIAKCSLVQTAALESCAVTDRYPVALAYSEESPSTTSHSTRYQFGSEASTSVLRPRDHSQRPELQRAGRSQPALLTTTLPISSSRGSMSAPPLLNAPWSSPEAFEQDGLPEGQARSSMLDSYFANVNTVLPLIHVPQYQRDASSDPYFHRQSFKALSLSMLALGGLSNHQTASTAAKCSEAARELLFNRQDAFDLGWLTASTLMLFYAISTRSPGASYLLAYTSKAAIQNGIHRDDEPRWTGTLREHELRKRIWWSLAMADLLLASPLQAIALVNPRMATFELPLPIDDVSLDLGQDQQAASAIVDAASSGLSMLRFNEFLRRTVIAGDALAAVRLGVSANNLLLAQHSVANMDADEAGLAGAASDDDSDRRYTAIFRAVLRIIVHRSLMACTANTGADSTGISRQIVTSAARQIRHNVDVLVERNEHWPLLGCFVAIADQNGVTAVEARPSQSALASGSGTRQQSQASGSTDDDDEDLSDSGETVLANPALYQPVDIGSMGSPGSFFAAGPSTPLPESSYSSSIFLPPRHENPRH</sequence>
<feature type="compositionally biased region" description="Low complexity" evidence="2">
    <location>
        <begin position="591"/>
        <end position="607"/>
    </location>
</feature>
<feature type="compositionally biased region" description="Acidic residues" evidence="2">
    <location>
        <begin position="551"/>
        <end position="560"/>
    </location>
</feature>
<evidence type="ECO:0000256" key="1">
    <source>
        <dbReference type="ARBA" id="ARBA00023242"/>
    </source>
</evidence>
<dbReference type="OrthoDB" id="2110361at2759"/>
<feature type="compositionally biased region" description="Basic and acidic residues" evidence="2">
    <location>
        <begin position="133"/>
        <end position="145"/>
    </location>
</feature>
<dbReference type="InterPro" id="IPR007219">
    <property type="entry name" value="XnlR_reg_dom"/>
</dbReference>
<protein>
    <recommendedName>
        <fullName evidence="3">Xylanolytic transcriptional activator regulatory domain-containing protein</fullName>
    </recommendedName>
</protein>
<dbReference type="EMBL" id="BABT02000150">
    <property type="protein sequence ID" value="GAA98172.1"/>
    <property type="molecule type" value="Genomic_DNA"/>
</dbReference>
<dbReference type="RefSeq" id="XP_014569302.1">
    <property type="nucleotide sequence ID" value="XM_014713816.1"/>
</dbReference>
<dbReference type="InParanoid" id="G7E5R2"/>
<dbReference type="InterPro" id="IPR050987">
    <property type="entry name" value="AtrR-like"/>
</dbReference>